<evidence type="ECO:0000256" key="5">
    <source>
        <dbReference type="ARBA" id="ARBA00022833"/>
    </source>
</evidence>
<dbReference type="InterPro" id="IPR037518">
    <property type="entry name" value="MPN"/>
</dbReference>
<keyword evidence="6" id="KW-0482">Metalloprotease</keyword>
<protein>
    <submittedName>
        <fullName evidence="8">DNA repair protein</fullName>
    </submittedName>
</protein>
<evidence type="ECO:0000313" key="8">
    <source>
        <dbReference type="EMBL" id="MCO0831845.1"/>
    </source>
</evidence>
<evidence type="ECO:0000256" key="2">
    <source>
        <dbReference type="ARBA" id="ARBA00022670"/>
    </source>
</evidence>
<keyword evidence="2" id="KW-0645">Protease</keyword>
<dbReference type="CDD" id="cd08071">
    <property type="entry name" value="MPN_DUF2466"/>
    <property type="match status" value="1"/>
</dbReference>
<comment type="caution">
    <text evidence="8">The sequence shown here is derived from an EMBL/GenBank/DDBJ whole genome shotgun (WGS) entry which is preliminary data.</text>
</comment>
<keyword evidence="4" id="KW-0378">Hydrolase</keyword>
<dbReference type="PANTHER" id="PTHR30471">
    <property type="entry name" value="DNA REPAIR PROTEIN RADC"/>
    <property type="match status" value="1"/>
</dbReference>
<evidence type="ECO:0000256" key="6">
    <source>
        <dbReference type="ARBA" id="ARBA00023049"/>
    </source>
</evidence>
<dbReference type="EMBL" id="JAMWYK010000002">
    <property type="protein sequence ID" value="MCO0831845.1"/>
    <property type="molecule type" value="Genomic_DNA"/>
</dbReference>
<name>A0ABT0ZPB9_9LACO</name>
<dbReference type="Pfam" id="PF04002">
    <property type="entry name" value="RadC"/>
    <property type="match status" value="1"/>
</dbReference>
<dbReference type="Gene3D" id="3.40.140.10">
    <property type="entry name" value="Cytidine Deaminase, domain 2"/>
    <property type="match status" value="1"/>
</dbReference>
<comment type="similarity">
    <text evidence="1">Belongs to the UPF0758 family.</text>
</comment>
<dbReference type="SUPFAM" id="SSF102712">
    <property type="entry name" value="JAB1/MPN domain"/>
    <property type="match status" value="1"/>
</dbReference>
<gene>
    <name evidence="8" type="ORF">NFX39_01885</name>
</gene>
<evidence type="ECO:0000256" key="3">
    <source>
        <dbReference type="ARBA" id="ARBA00022723"/>
    </source>
</evidence>
<dbReference type="InterPro" id="IPR001405">
    <property type="entry name" value="UPF0758"/>
</dbReference>
<sequence length="198" mass="22502">MKKQVFYYYEALGFDGDEQLKLFDLYFKNGYEILEADEETKEDFISENPAVNRALLHALAAGHLLNSQRRPVLLSAQHSEAFGRFVQEELGGLKQEQLNLALLNTQLDVIAFETIFVGTLTEVSCSPREIFQRALAVNAYAIIIAHNHPSGSVFPSEEDERFTKRLLTVGQALNVPLLDSFIVTRENYWSMAEEDGRR</sequence>
<dbReference type="PROSITE" id="PS50249">
    <property type="entry name" value="MPN"/>
    <property type="match status" value="1"/>
</dbReference>
<dbReference type="RefSeq" id="WP_252442502.1">
    <property type="nucleotide sequence ID" value="NZ_JAMWYK010000002.1"/>
</dbReference>
<organism evidence="8 9">
    <name type="scientific">Fructobacillus apis</name>
    <dbReference type="NCBI Taxonomy" id="2935017"/>
    <lineage>
        <taxon>Bacteria</taxon>
        <taxon>Bacillati</taxon>
        <taxon>Bacillota</taxon>
        <taxon>Bacilli</taxon>
        <taxon>Lactobacillales</taxon>
        <taxon>Lactobacillaceae</taxon>
        <taxon>Fructobacillus</taxon>
    </lineage>
</organism>
<dbReference type="InterPro" id="IPR025657">
    <property type="entry name" value="RadC_JAB"/>
</dbReference>
<dbReference type="PROSITE" id="PS01302">
    <property type="entry name" value="UPF0758"/>
    <property type="match status" value="1"/>
</dbReference>
<proteinExistence type="inferred from homology"/>
<keyword evidence="3" id="KW-0479">Metal-binding</keyword>
<evidence type="ECO:0000256" key="1">
    <source>
        <dbReference type="ARBA" id="ARBA00010243"/>
    </source>
</evidence>
<evidence type="ECO:0000313" key="9">
    <source>
        <dbReference type="Proteomes" id="UP001523234"/>
    </source>
</evidence>
<keyword evidence="5" id="KW-0862">Zinc</keyword>
<dbReference type="Proteomes" id="UP001523234">
    <property type="component" value="Unassembled WGS sequence"/>
</dbReference>
<accession>A0ABT0ZPB9</accession>
<evidence type="ECO:0000256" key="4">
    <source>
        <dbReference type="ARBA" id="ARBA00022801"/>
    </source>
</evidence>
<evidence type="ECO:0000259" key="7">
    <source>
        <dbReference type="PROSITE" id="PS50249"/>
    </source>
</evidence>
<dbReference type="PANTHER" id="PTHR30471:SF3">
    <property type="entry name" value="UPF0758 PROTEIN YEES-RELATED"/>
    <property type="match status" value="1"/>
</dbReference>
<keyword evidence="9" id="KW-1185">Reference proteome</keyword>
<dbReference type="InterPro" id="IPR020891">
    <property type="entry name" value="UPF0758_CS"/>
</dbReference>
<reference evidence="8 9" key="1">
    <citation type="submission" date="2022-06" db="EMBL/GenBank/DDBJ databases">
        <title>Fructobacillus taiwanensis sp. nov., isolated from the honeybee.</title>
        <authorList>
            <person name="Chen Y.-S."/>
            <person name="Wang L.-T."/>
            <person name="Lee Y.-S."/>
            <person name="Chang Y.-C."/>
            <person name="Wu H.-C."/>
            <person name="Liao C.-Y."/>
            <person name="Chen W.-H."/>
            <person name="Deng J.-N."/>
            <person name="Wang Y.-H."/>
        </authorList>
    </citation>
    <scope>NUCLEOTIDE SEQUENCE [LARGE SCALE GENOMIC DNA]</scope>
    <source>
        <strain evidence="8 9">W13</strain>
    </source>
</reference>
<feature type="domain" description="MPN" evidence="7">
    <location>
        <begin position="75"/>
        <end position="197"/>
    </location>
</feature>